<keyword evidence="2" id="KW-1185">Reference proteome</keyword>
<dbReference type="AlphaFoldDB" id="A0A1W0WZN5"/>
<organism evidence="1 2">
    <name type="scientific">Hypsibius exemplaris</name>
    <name type="common">Freshwater tardigrade</name>
    <dbReference type="NCBI Taxonomy" id="2072580"/>
    <lineage>
        <taxon>Eukaryota</taxon>
        <taxon>Metazoa</taxon>
        <taxon>Ecdysozoa</taxon>
        <taxon>Tardigrada</taxon>
        <taxon>Eutardigrada</taxon>
        <taxon>Parachela</taxon>
        <taxon>Hypsibioidea</taxon>
        <taxon>Hypsibiidae</taxon>
        <taxon>Hypsibius</taxon>
    </lineage>
</organism>
<sequence>MLGKIEKYATVLFVILFVPPSSAFVSVLYNTLEDHSSGPNSVTFSQAKSANRLHPVSRLAASPPPDSLKLAMTSLSTVDRIKLFQHWLTTSRKLLLPFKSFIQEARLAGGGTHYVPLIFAAEFDFTSPSPRKPLPRRPISLDNQEIYEKLKDVATLLGTTTSGDRKSFRQMPPRVGK</sequence>
<name>A0A1W0WZN5_HYPEX</name>
<evidence type="ECO:0000313" key="1">
    <source>
        <dbReference type="EMBL" id="OQV20686.1"/>
    </source>
</evidence>
<dbReference type="Proteomes" id="UP000192578">
    <property type="component" value="Unassembled WGS sequence"/>
</dbReference>
<dbReference type="EMBL" id="MTYJ01000028">
    <property type="protein sequence ID" value="OQV20686.1"/>
    <property type="molecule type" value="Genomic_DNA"/>
</dbReference>
<comment type="caution">
    <text evidence="1">The sequence shown here is derived from an EMBL/GenBank/DDBJ whole genome shotgun (WGS) entry which is preliminary data.</text>
</comment>
<protein>
    <submittedName>
        <fullName evidence="1">Uncharacterized protein</fullName>
    </submittedName>
</protein>
<proteinExistence type="predicted"/>
<reference evidence="2" key="1">
    <citation type="submission" date="2017-01" db="EMBL/GenBank/DDBJ databases">
        <title>Comparative genomics of anhydrobiosis in the tardigrade Hypsibius dujardini.</title>
        <authorList>
            <person name="Yoshida Y."/>
            <person name="Koutsovoulos G."/>
            <person name="Laetsch D."/>
            <person name="Stevens L."/>
            <person name="Kumar S."/>
            <person name="Horikawa D."/>
            <person name="Ishino K."/>
            <person name="Komine S."/>
            <person name="Tomita M."/>
            <person name="Blaxter M."/>
            <person name="Arakawa K."/>
        </authorList>
    </citation>
    <scope>NUCLEOTIDE SEQUENCE [LARGE SCALE GENOMIC DNA]</scope>
    <source>
        <strain evidence="2">Z151</strain>
    </source>
</reference>
<accession>A0A1W0WZN5</accession>
<evidence type="ECO:0000313" key="2">
    <source>
        <dbReference type="Proteomes" id="UP000192578"/>
    </source>
</evidence>
<gene>
    <name evidence="1" type="ORF">BV898_05270</name>
</gene>